<dbReference type="PANTHER" id="PTHR10587">
    <property type="entry name" value="GLYCOSYL TRANSFERASE-RELATED"/>
    <property type="match status" value="1"/>
</dbReference>
<dbReference type="AlphaFoldDB" id="A0A3R9DVT5"/>
<feature type="domain" description="NodB homology" evidence="1">
    <location>
        <begin position="46"/>
        <end position="224"/>
    </location>
</feature>
<organism evidence="2 3">
    <name type="scientific">Mesobacillus subterraneus</name>
    <dbReference type="NCBI Taxonomy" id="285983"/>
    <lineage>
        <taxon>Bacteria</taxon>
        <taxon>Bacillati</taxon>
        <taxon>Bacillota</taxon>
        <taxon>Bacilli</taxon>
        <taxon>Bacillales</taxon>
        <taxon>Bacillaceae</taxon>
        <taxon>Mesobacillus</taxon>
    </lineage>
</organism>
<dbReference type="OrthoDB" id="9812065at2"/>
<sequence length="236" mass="26962">MKKKLILAAVAVLAVVVLFAGIFKVTKLRSFQFFGGLTYQVQTEEKVVALTFDDGPTENVDQLLPLLEKYEAQATFFLIGKDIEKHPEEAEKLVEAGHQIGNHTYSHERMVLKSPAFIKEEIEKTDELIRQAGYKGEIDFRPPYGKKLVGLPYYLNKHDRETIMWTLEPETYHTNAEDQVKNVVENIQPGSIILLHPMYGQPDETLQVIEAILRELTSKGYTFVTVDELQEYESSK</sequence>
<dbReference type="GO" id="GO:0005975">
    <property type="term" value="P:carbohydrate metabolic process"/>
    <property type="evidence" value="ECO:0007669"/>
    <property type="project" value="InterPro"/>
</dbReference>
<dbReference type="InterPro" id="IPR050248">
    <property type="entry name" value="Polysacc_deacetylase_ArnD"/>
</dbReference>
<evidence type="ECO:0000259" key="1">
    <source>
        <dbReference type="PROSITE" id="PS51677"/>
    </source>
</evidence>
<dbReference type="Proteomes" id="UP000279911">
    <property type="component" value="Unassembled WGS sequence"/>
</dbReference>
<dbReference type="Pfam" id="PF01522">
    <property type="entry name" value="Polysacc_deac_1"/>
    <property type="match status" value="1"/>
</dbReference>
<name>A0A3R9DVT5_9BACI</name>
<dbReference type="InterPro" id="IPR002509">
    <property type="entry name" value="NODB_dom"/>
</dbReference>
<dbReference type="EMBL" id="RSFW01000007">
    <property type="protein sequence ID" value="RSD28518.1"/>
    <property type="molecule type" value="Genomic_DNA"/>
</dbReference>
<proteinExistence type="predicted"/>
<dbReference type="GO" id="GO:0016810">
    <property type="term" value="F:hydrolase activity, acting on carbon-nitrogen (but not peptide) bonds"/>
    <property type="evidence" value="ECO:0007669"/>
    <property type="project" value="InterPro"/>
</dbReference>
<evidence type="ECO:0000313" key="2">
    <source>
        <dbReference type="EMBL" id="RSD28518.1"/>
    </source>
</evidence>
<dbReference type="InterPro" id="IPR011330">
    <property type="entry name" value="Glyco_hydro/deAcase_b/a-brl"/>
</dbReference>
<dbReference type="PANTHER" id="PTHR10587:SF125">
    <property type="entry name" value="POLYSACCHARIDE DEACETYLASE YHEN-RELATED"/>
    <property type="match status" value="1"/>
</dbReference>
<dbReference type="PROSITE" id="PS51677">
    <property type="entry name" value="NODB"/>
    <property type="match status" value="1"/>
</dbReference>
<dbReference type="RefSeq" id="WP_125478989.1">
    <property type="nucleotide sequence ID" value="NZ_RSFW01000007.1"/>
</dbReference>
<protein>
    <submittedName>
        <fullName evidence="2">Polysaccharide deacetylase</fullName>
    </submittedName>
</protein>
<reference evidence="3" key="1">
    <citation type="submission" date="2018-12" db="EMBL/GenBank/DDBJ databases">
        <title>Bacillus chawlae sp. nov., Bacillus glennii sp. nov., and Bacillus saganii sp. nov. Isolated from the Vehicle Assembly Building at Kennedy Space Center where the Viking Spacecraft were Assembled.</title>
        <authorList>
            <person name="Seuylemezian A."/>
            <person name="Vaishampayan P."/>
        </authorList>
    </citation>
    <scope>NUCLEOTIDE SEQUENCE [LARGE SCALE GENOMIC DNA]</scope>
    <source>
        <strain evidence="3">DSM 13966</strain>
    </source>
</reference>
<evidence type="ECO:0000313" key="3">
    <source>
        <dbReference type="Proteomes" id="UP000279911"/>
    </source>
</evidence>
<accession>A0A3R9DVT5</accession>
<dbReference type="Gene3D" id="3.20.20.370">
    <property type="entry name" value="Glycoside hydrolase/deacetylase"/>
    <property type="match status" value="1"/>
</dbReference>
<gene>
    <name evidence="2" type="ORF">EJA10_05400</name>
</gene>
<dbReference type="SUPFAM" id="SSF88713">
    <property type="entry name" value="Glycoside hydrolase/deacetylase"/>
    <property type="match status" value="1"/>
</dbReference>
<comment type="caution">
    <text evidence="2">The sequence shown here is derived from an EMBL/GenBank/DDBJ whole genome shotgun (WGS) entry which is preliminary data.</text>
</comment>